<feature type="transmembrane region" description="Helical" evidence="9">
    <location>
        <begin position="12"/>
        <end position="36"/>
    </location>
</feature>
<evidence type="ECO:0000256" key="9">
    <source>
        <dbReference type="SAM" id="Phobius"/>
    </source>
</evidence>
<sequence length="1169" mass="128448">MPRSSRNQSTQRFAIPWTLVAGFGAAALATLVIAFVNFRASETRGQAVAAMDRTTLAMRQLSQLNASLKDAETGQRGFLLTGDQAYLQPYQQARDVLQQQLEALKARTSSDSVQHRLLAQIEEISAQKLRELQETIDLRKTGDLDAAMALVRLDVGKNAMDRLRELIDDLYTRQTRELEQRRQLWVEASTTSTYYSWGGSFILLGLILASAALTVREYRVKARQSWVTSGLSGLGQQLQGDRRLEDLGQKALEYLATYLRAEVGAGYVVDCADGGLRLFGGYALPRERLQHKLLPGEGLAGQAVVSRRLLHVRDVPAQHLPVSSGTGQSSPLQLMVAPAMENGEVFAVIELGFLRPVGEAERSLLERASEMLAVAIRSGLDRSRLETLLEETRRQSEELQAQQEELRVSNEELEQQSRILQESQTQMEHQQSELEQTNAHLEEQTQQLEYQREQLLRAQGALTDKARELELASQYKSEFLANMSHELRTPLNSTLILAKLLADNRPGNLQAEQIKYAQTIHAAGSDLLALINDILDLSKIEAGQVTVTAEPVTIATALQTLMEPLRPIAREKGLELAWTVDPGVPASMHTDPMRLAQVLKNLLSNALKFTAKGSVGLQVSCAPQGMLSFAVRDTGIGIAEQQQQFIFDAFRQADGSTHRKFGGTGLGLSISRDLAGLLGGTLTVSSTPGQGSVFTLTVPVNLASAEPGQATAAAPHPQPQDMRAAVAPVASAASVPALATANVAPAAPAFVPAMSPSMALPASPATDALRKRGHSGRRILVIEDDLRFADILSELAREMDFECDMANTASDGLAMAAANQPNAIVLDINLPDFSGLGVLDQLKRNPVTRHIPVHVVSVADYSQEAMGRGAVGYALKPVKREELVHALQRLEAKFTQDLRRVLVVEDDERQRESVRHLLSRSDVDIVCAGTAAAALDHLRGSTFDCMVMDLNLPDISGYELLQRMTDQDDVSFPPVIVYTGRALSRDEEQQLRRFSKSIIIKDARSPERLLDEVTLFLHQVESELSAEHRQMLQVARSRESALEGRTVLVVEDDVRNVFALSSILEPTGIRVEIARNGREALETLEARGTAQAGIDLVLMDIMMPEMDGYTAMREIRNRPQWRRLPIIALTAKAMKDDQEKCLAAGANDYIAKPLDVEKLLSLVRVWMPK</sequence>
<dbReference type="SUPFAM" id="SSF55874">
    <property type="entry name" value="ATPase domain of HSP90 chaperone/DNA topoisomerase II/histidine kinase"/>
    <property type="match status" value="1"/>
</dbReference>
<dbReference type="PANTHER" id="PTHR45339:SF1">
    <property type="entry name" value="HYBRID SIGNAL TRANSDUCTION HISTIDINE KINASE J"/>
    <property type="match status" value="1"/>
</dbReference>
<dbReference type="CDD" id="cd00156">
    <property type="entry name" value="REC"/>
    <property type="match status" value="2"/>
</dbReference>
<dbReference type="RefSeq" id="WP_197956234.1">
    <property type="nucleotide sequence ID" value="NZ_CP065668.1"/>
</dbReference>
<dbReference type="CDD" id="cd17546">
    <property type="entry name" value="REC_hyHK_CKI1_RcsC-like"/>
    <property type="match status" value="1"/>
</dbReference>
<evidence type="ECO:0000256" key="3">
    <source>
        <dbReference type="ARBA" id="ARBA00022553"/>
    </source>
</evidence>
<evidence type="ECO:0000256" key="2">
    <source>
        <dbReference type="ARBA" id="ARBA00012438"/>
    </source>
</evidence>
<feature type="coiled-coil region" evidence="8">
    <location>
        <begin position="382"/>
        <end position="458"/>
    </location>
</feature>
<dbReference type="InterPro" id="IPR001789">
    <property type="entry name" value="Sig_transdc_resp-reg_receiver"/>
</dbReference>
<dbReference type="SUPFAM" id="SSF52172">
    <property type="entry name" value="CheY-like"/>
    <property type="match status" value="3"/>
</dbReference>
<evidence type="ECO:0000256" key="5">
    <source>
        <dbReference type="ARBA" id="ARBA00022777"/>
    </source>
</evidence>
<feature type="domain" description="Histidine kinase" evidence="10">
    <location>
        <begin position="482"/>
        <end position="702"/>
    </location>
</feature>
<dbReference type="Gene3D" id="3.30.450.40">
    <property type="match status" value="1"/>
</dbReference>
<gene>
    <name evidence="12" type="ORF">I6G66_04135</name>
</gene>
<dbReference type="Pfam" id="PF00072">
    <property type="entry name" value="Response_reg"/>
    <property type="match status" value="3"/>
</dbReference>
<dbReference type="Pfam" id="PF05227">
    <property type="entry name" value="CHASE3"/>
    <property type="match status" value="1"/>
</dbReference>
<feature type="domain" description="Response regulatory" evidence="11">
    <location>
        <begin position="778"/>
        <end position="891"/>
    </location>
</feature>
<dbReference type="InterPro" id="IPR003661">
    <property type="entry name" value="HisK_dim/P_dom"/>
</dbReference>
<dbReference type="InterPro" id="IPR003594">
    <property type="entry name" value="HATPase_dom"/>
</dbReference>
<dbReference type="CDD" id="cd00082">
    <property type="entry name" value="HisKA"/>
    <property type="match status" value="1"/>
</dbReference>
<feature type="modified residue" description="4-aspartylphosphate" evidence="7">
    <location>
        <position position="1100"/>
    </location>
</feature>
<dbReference type="InterPro" id="IPR004358">
    <property type="entry name" value="Sig_transdc_His_kin-like_C"/>
</dbReference>
<dbReference type="SMART" id="SM00065">
    <property type="entry name" value="GAF"/>
    <property type="match status" value="1"/>
</dbReference>
<dbReference type="GO" id="GO:0000155">
    <property type="term" value="F:phosphorelay sensor kinase activity"/>
    <property type="evidence" value="ECO:0007669"/>
    <property type="project" value="InterPro"/>
</dbReference>
<name>A0A7T2S5G5_DELAC</name>
<protein>
    <recommendedName>
        <fullName evidence="2">histidine kinase</fullName>
        <ecNumber evidence="2">2.7.13.3</ecNumber>
    </recommendedName>
</protein>
<evidence type="ECO:0000259" key="10">
    <source>
        <dbReference type="PROSITE" id="PS50109"/>
    </source>
</evidence>
<dbReference type="InterPro" id="IPR005467">
    <property type="entry name" value="His_kinase_dom"/>
</dbReference>
<dbReference type="SMART" id="SM00388">
    <property type="entry name" value="HisKA"/>
    <property type="match status" value="1"/>
</dbReference>
<keyword evidence="4" id="KW-0808">Transferase</keyword>
<dbReference type="InterPro" id="IPR036097">
    <property type="entry name" value="HisK_dim/P_sf"/>
</dbReference>
<proteinExistence type="predicted"/>
<accession>A0A7T2S5G5</accession>
<dbReference type="SMART" id="SM00387">
    <property type="entry name" value="HATPase_c"/>
    <property type="match status" value="1"/>
</dbReference>
<dbReference type="PANTHER" id="PTHR45339">
    <property type="entry name" value="HYBRID SIGNAL TRANSDUCTION HISTIDINE KINASE J"/>
    <property type="match status" value="1"/>
</dbReference>
<dbReference type="Pfam" id="PF02518">
    <property type="entry name" value="HATPase_c"/>
    <property type="match status" value="1"/>
</dbReference>
<evidence type="ECO:0000256" key="7">
    <source>
        <dbReference type="PROSITE-ProRule" id="PRU00169"/>
    </source>
</evidence>
<comment type="catalytic activity">
    <reaction evidence="1">
        <text>ATP + protein L-histidine = ADP + protein N-phospho-L-histidine.</text>
        <dbReference type="EC" id="2.7.13.3"/>
    </reaction>
</comment>
<reference evidence="12 13" key="1">
    <citation type="submission" date="2020-12" db="EMBL/GenBank/DDBJ databases">
        <title>FDA dAtabase for Regulatory Grade micrObial Sequences (FDA-ARGOS): Supporting development and validation of Infectious Disease Dx tests.</title>
        <authorList>
            <person name="Sproer C."/>
            <person name="Gronow S."/>
            <person name="Severitt S."/>
            <person name="Schroder I."/>
            <person name="Tallon L."/>
            <person name="Sadzewicz L."/>
            <person name="Zhao X."/>
            <person name="Boylan J."/>
            <person name="Ott S."/>
            <person name="Bowen H."/>
            <person name="Vavikolanu K."/>
            <person name="Mehta A."/>
            <person name="Aluvathingal J."/>
            <person name="Nadendla S."/>
            <person name="Lowell S."/>
            <person name="Myers T."/>
            <person name="Yan Y."/>
            <person name="Sichtig H."/>
        </authorList>
    </citation>
    <scope>NUCLEOTIDE SEQUENCE [LARGE SCALE GENOMIC DNA]</scope>
    <source>
        <strain evidence="12 13">FDAARGOS_909</strain>
    </source>
</reference>
<dbReference type="PROSITE" id="PS50109">
    <property type="entry name" value="HIS_KIN"/>
    <property type="match status" value="1"/>
</dbReference>
<dbReference type="SMART" id="SM00448">
    <property type="entry name" value="REC"/>
    <property type="match status" value="3"/>
</dbReference>
<dbReference type="PROSITE" id="PS50110">
    <property type="entry name" value="RESPONSE_REGULATORY"/>
    <property type="match status" value="3"/>
</dbReference>
<dbReference type="Gene3D" id="3.40.50.2300">
    <property type="match status" value="3"/>
</dbReference>
<evidence type="ECO:0000256" key="1">
    <source>
        <dbReference type="ARBA" id="ARBA00000085"/>
    </source>
</evidence>
<dbReference type="InterPro" id="IPR007891">
    <property type="entry name" value="CHASE3"/>
</dbReference>
<dbReference type="PRINTS" id="PR00344">
    <property type="entry name" value="BCTRLSENSOR"/>
</dbReference>
<dbReference type="FunFam" id="3.30.565.10:FF:000078">
    <property type="entry name" value="Two-component sensor histidine kinase"/>
    <property type="match status" value="1"/>
</dbReference>
<dbReference type="AlphaFoldDB" id="A0A7T2S5G5"/>
<feature type="domain" description="Response regulatory" evidence="11">
    <location>
        <begin position="900"/>
        <end position="1016"/>
    </location>
</feature>
<dbReference type="CDD" id="cd16922">
    <property type="entry name" value="HATPase_EvgS-ArcB-TorS-like"/>
    <property type="match status" value="1"/>
</dbReference>
<dbReference type="EC" id="2.7.13.3" evidence="2"/>
<dbReference type="InterPro" id="IPR029016">
    <property type="entry name" value="GAF-like_dom_sf"/>
</dbReference>
<evidence type="ECO:0000256" key="4">
    <source>
        <dbReference type="ARBA" id="ARBA00022679"/>
    </source>
</evidence>
<dbReference type="InterPro" id="IPR003018">
    <property type="entry name" value="GAF"/>
</dbReference>
<dbReference type="CDD" id="cd19410">
    <property type="entry name" value="HK9-like_sensor"/>
    <property type="match status" value="1"/>
</dbReference>
<organism evidence="12 13">
    <name type="scientific">Delftia acidovorans</name>
    <name type="common">Pseudomonas acidovorans</name>
    <name type="synonym">Comamonas acidovorans</name>
    <dbReference type="NCBI Taxonomy" id="80866"/>
    <lineage>
        <taxon>Bacteria</taxon>
        <taxon>Pseudomonadati</taxon>
        <taxon>Pseudomonadota</taxon>
        <taxon>Betaproteobacteria</taxon>
        <taxon>Burkholderiales</taxon>
        <taxon>Comamonadaceae</taxon>
        <taxon>Delftia</taxon>
    </lineage>
</organism>
<evidence type="ECO:0000313" key="12">
    <source>
        <dbReference type="EMBL" id="QPS09234.1"/>
    </source>
</evidence>
<feature type="domain" description="Response regulatory" evidence="11">
    <location>
        <begin position="1046"/>
        <end position="1167"/>
    </location>
</feature>
<dbReference type="Gene3D" id="3.30.565.10">
    <property type="entry name" value="Histidine kinase-like ATPase, C-terminal domain"/>
    <property type="match status" value="1"/>
</dbReference>
<keyword evidence="9" id="KW-0472">Membrane</keyword>
<keyword evidence="5" id="KW-0418">Kinase</keyword>
<feature type="modified residue" description="4-aspartylphosphate" evidence="7">
    <location>
        <position position="949"/>
    </location>
</feature>
<evidence type="ECO:0000313" key="13">
    <source>
        <dbReference type="Proteomes" id="UP000594778"/>
    </source>
</evidence>
<evidence type="ECO:0000256" key="8">
    <source>
        <dbReference type="SAM" id="Coils"/>
    </source>
</evidence>
<keyword evidence="9" id="KW-0812">Transmembrane</keyword>
<dbReference type="InterPro" id="IPR011006">
    <property type="entry name" value="CheY-like_superfamily"/>
</dbReference>
<keyword evidence="6" id="KW-0902">Two-component regulatory system</keyword>
<evidence type="ECO:0000256" key="6">
    <source>
        <dbReference type="ARBA" id="ARBA00023012"/>
    </source>
</evidence>
<keyword evidence="3 7" id="KW-0597">Phosphoprotein</keyword>
<dbReference type="Pfam" id="PF00512">
    <property type="entry name" value="HisKA"/>
    <property type="match status" value="1"/>
</dbReference>
<keyword evidence="9" id="KW-1133">Transmembrane helix</keyword>
<dbReference type="SUPFAM" id="SSF47384">
    <property type="entry name" value="Homodimeric domain of signal transducing histidine kinase"/>
    <property type="match status" value="1"/>
</dbReference>
<dbReference type="InterPro" id="IPR036890">
    <property type="entry name" value="HATPase_C_sf"/>
</dbReference>
<evidence type="ECO:0000259" key="11">
    <source>
        <dbReference type="PROSITE" id="PS50110"/>
    </source>
</evidence>
<dbReference type="EMBL" id="CP065668">
    <property type="protein sequence ID" value="QPS09234.1"/>
    <property type="molecule type" value="Genomic_DNA"/>
</dbReference>
<dbReference type="Proteomes" id="UP000594778">
    <property type="component" value="Chromosome"/>
</dbReference>
<dbReference type="Pfam" id="PF13185">
    <property type="entry name" value="GAF_2"/>
    <property type="match status" value="1"/>
</dbReference>
<dbReference type="Gene3D" id="1.10.287.130">
    <property type="match status" value="1"/>
</dbReference>
<feature type="modified residue" description="4-aspartylphosphate" evidence="7">
    <location>
        <position position="827"/>
    </location>
</feature>
<dbReference type="SUPFAM" id="SSF55781">
    <property type="entry name" value="GAF domain-like"/>
    <property type="match status" value="1"/>
</dbReference>
<keyword evidence="8" id="KW-0175">Coiled coil</keyword>